<dbReference type="RefSeq" id="WP_369593430.1">
    <property type="nucleotide sequence ID" value="NZ_CP045835.1"/>
</dbReference>
<keyword evidence="2" id="KW-0812">Transmembrane</keyword>
<evidence type="ECO:0000256" key="2">
    <source>
        <dbReference type="SAM" id="Phobius"/>
    </source>
</evidence>
<feature type="coiled-coil region" evidence="1">
    <location>
        <begin position="33"/>
        <end position="60"/>
    </location>
</feature>
<sequence>MSNTNVLINSLIMNVLIQLVPIVIIALLAWLILSKIAKRFEKQNEERLALERENSILLNKKFDELNERLVIIEKMLKKVD</sequence>
<protein>
    <submittedName>
        <fullName evidence="3">Uncharacterized protein</fullName>
    </submittedName>
</protein>
<accession>A0ABX6DG75</accession>
<dbReference type="Proteomes" id="UP000373269">
    <property type="component" value="Chromosome"/>
</dbReference>
<keyword evidence="1" id="KW-0175">Coiled coil</keyword>
<gene>
    <name evidence="3" type="ORF">GDS87_17420</name>
</gene>
<keyword evidence="2" id="KW-1133">Transmembrane helix</keyword>
<proteinExistence type="predicted"/>
<evidence type="ECO:0000313" key="4">
    <source>
        <dbReference type="Proteomes" id="UP000373269"/>
    </source>
</evidence>
<keyword evidence="2" id="KW-0472">Membrane</keyword>
<evidence type="ECO:0000313" key="3">
    <source>
        <dbReference type="EMBL" id="QGG52603.1"/>
    </source>
</evidence>
<name>A0ABX6DG75_9BACI</name>
<keyword evidence="4" id="KW-1185">Reference proteome</keyword>
<evidence type="ECO:0000256" key="1">
    <source>
        <dbReference type="SAM" id="Coils"/>
    </source>
</evidence>
<dbReference type="EMBL" id="CP045835">
    <property type="protein sequence ID" value="QGG52603.1"/>
    <property type="molecule type" value="Genomic_DNA"/>
</dbReference>
<reference evidence="3 4" key="1">
    <citation type="submission" date="2019-11" db="EMBL/GenBank/DDBJ databases">
        <title>Whole Genome Sequencing and Comparative Genomic Analyses of Lysinibacillus pakistanensis LZH-9, a Halotolerant Strain with Excellent COD Removal Capability.</title>
        <authorList>
            <person name="Zhou H."/>
        </authorList>
    </citation>
    <scope>NUCLEOTIDE SEQUENCE [LARGE SCALE GENOMIC DNA]</scope>
    <source>
        <strain evidence="3 4">LZH-9</strain>
    </source>
</reference>
<organism evidence="3 4">
    <name type="scientific">Lysinibacillus pakistanensis</name>
    <dbReference type="NCBI Taxonomy" id="759811"/>
    <lineage>
        <taxon>Bacteria</taxon>
        <taxon>Bacillati</taxon>
        <taxon>Bacillota</taxon>
        <taxon>Bacilli</taxon>
        <taxon>Bacillales</taxon>
        <taxon>Bacillaceae</taxon>
        <taxon>Lysinibacillus</taxon>
    </lineage>
</organism>
<feature type="transmembrane region" description="Helical" evidence="2">
    <location>
        <begin position="12"/>
        <end position="33"/>
    </location>
</feature>